<dbReference type="RefSeq" id="WP_165403889.1">
    <property type="nucleotide sequence ID" value="NZ_BMHA01000007.1"/>
</dbReference>
<reference evidence="2" key="2">
    <citation type="submission" date="2020-09" db="EMBL/GenBank/DDBJ databases">
        <authorList>
            <person name="Sun Q."/>
            <person name="Zhou Y."/>
        </authorList>
    </citation>
    <scope>NUCLEOTIDE SEQUENCE</scope>
    <source>
        <strain evidence="2">CGMCC 1.14988</strain>
    </source>
</reference>
<dbReference type="AlphaFoldDB" id="A0A8J3EU55"/>
<reference evidence="2" key="1">
    <citation type="journal article" date="2014" name="Int. J. Syst. Evol. Microbiol.">
        <title>Complete genome sequence of Corynebacterium casei LMG S-19264T (=DSM 44701T), isolated from a smear-ripened cheese.</title>
        <authorList>
            <consortium name="US DOE Joint Genome Institute (JGI-PGF)"/>
            <person name="Walter F."/>
            <person name="Albersmeier A."/>
            <person name="Kalinowski J."/>
            <person name="Ruckert C."/>
        </authorList>
    </citation>
    <scope>NUCLEOTIDE SEQUENCE</scope>
    <source>
        <strain evidence="2">CGMCC 1.14988</strain>
    </source>
</reference>
<feature type="domain" description="Glycosyl transferase family 28 C-terminal" evidence="1">
    <location>
        <begin position="115"/>
        <end position="226"/>
    </location>
</feature>
<evidence type="ECO:0000313" key="2">
    <source>
        <dbReference type="EMBL" id="GGI06975.1"/>
    </source>
</evidence>
<protein>
    <recommendedName>
        <fullName evidence="1">Glycosyl transferase family 28 C-terminal domain-containing protein</fullName>
    </recommendedName>
</protein>
<evidence type="ECO:0000259" key="1">
    <source>
        <dbReference type="Pfam" id="PF04101"/>
    </source>
</evidence>
<organism evidence="2 3">
    <name type="scientific">Egicoccus halophilus</name>
    <dbReference type="NCBI Taxonomy" id="1670830"/>
    <lineage>
        <taxon>Bacteria</taxon>
        <taxon>Bacillati</taxon>
        <taxon>Actinomycetota</taxon>
        <taxon>Nitriliruptoria</taxon>
        <taxon>Egicoccales</taxon>
        <taxon>Egicoccaceae</taxon>
        <taxon>Egicoccus</taxon>
    </lineage>
</organism>
<dbReference type="EMBL" id="BMHA01000007">
    <property type="protein sequence ID" value="GGI06975.1"/>
    <property type="molecule type" value="Genomic_DNA"/>
</dbReference>
<dbReference type="Pfam" id="PF04101">
    <property type="entry name" value="Glyco_tran_28_C"/>
    <property type="match status" value="1"/>
</dbReference>
<dbReference type="SUPFAM" id="SSF53756">
    <property type="entry name" value="UDP-Glycosyltransferase/glycogen phosphorylase"/>
    <property type="match status" value="1"/>
</dbReference>
<comment type="caution">
    <text evidence="2">The sequence shown here is derived from an EMBL/GenBank/DDBJ whole genome shotgun (WGS) entry which is preliminary data.</text>
</comment>
<name>A0A8J3EU55_9ACTN</name>
<keyword evidence="3" id="KW-1185">Reference proteome</keyword>
<dbReference type="Proteomes" id="UP000650511">
    <property type="component" value="Unassembled WGS sequence"/>
</dbReference>
<dbReference type="InterPro" id="IPR007235">
    <property type="entry name" value="Glyco_trans_28_C"/>
</dbReference>
<evidence type="ECO:0000313" key="3">
    <source>
        <dbReference type="Proteomes" id="UP000650511"/>
    </source>
</evidence>
<gene>
    <name evidence="2" type="ORF">GCM10011354_21780</name>
</gene>
<dbReference type="Gene3D" id="3.40.50.2000">
    <property type="entry name" value="Glycogen Phosphorylase B"/>
    <property type="match status" value="1"/>
</dbReference>
<accession>A0A8J3EU55</accession>
<sequence>MAANDGGHLRELRALVPRLGLTGARIWVSNVNAQSRQSLAGEEVVWLRRPRSRSLPDALANAVAARRWPADCCRASADPLLQPGRPLVRPSLELSRQRLRRLQGDRHRTASAAPLVVSVGSSIVSAFPRLVAHMVELLPADASVCWQTGDTDPAVLTRLGVDGARTLDAAILERAVREADLVVCHAGTGSALMAMGAGTMPVLVPRDPTFGEHIDAHQAELADRLARGTG</sequence>
<dbReference type="GO" id="GO:0016758">
    <property type="term" value="F:hexosyltransferase activity"/>
    <property type="evidence" value="ECO:0007669"/>
    <property type="project" value="InterPro"/>
</dbReference>
<proteinExistence type="predicted"/>